<gene>
    <name evidence="2" type="ORF">QYE76_030422</name>
</gene>
<dbReference type="Gene3D" id="1.20.1280.50">
    <property type="match status" value="1"/>
</dbReference>
<proteinExistence type="predicted"/>
<feature type="domain" description="F-box" evidence="1">
    <location>
        <begin position="28"/>
        <end position="68"/>
    </location>
</feature>
<evidence type="ECO:0000259" key="1">
    <source>
        <dbReference type="SMART" id="SM00256"/>
    </source>
</evidence>
<dbReference type="PANTHER" id="PTHR31111">
    <property type="entry name" value="BNAA05G37150D PROTEIN-RELATED"/>
    <property type="match status" value="1"/>
</dbReference>
<dbReference type="Proteomes" id="UP001231189">
    <property type="component" value="Unassembled WGS sequence"/>
</dbReference>
<dbReference type="EMBL" id="JAUUTY010000007">
    <property type="protein sequence ID" value="KAK1606749.1"/>
    <property type="molecule type" value="Genomic_DNA"/>
</dbReference>
<name>A0AAD8QT25_LOLMU</name>
<dbReference type="InterPro" id="IPR001810">
    <property type="entry name" value="F-box_dom"/>
</dbReference>
<accession>A0AAD8QT25</accession>
<dbReference type="CDD" id="cd22157">
    <property type="entry name" value="F-box_AtFBW1-like"/>
    <property type="match status" value="1"/>
</dbReference>
<sequence>MLSSELRVAPAPKRPCRRVSSAAAVVSLSQDVILEILSWLPAKPLYRSRCVSKEWRALISSPSFLAAHRSRAEPLLIAMFDSIRGTKALQLMDTEGTVVRVVEGPDGYWTFRASLGDLICLSSGYNSSGTLVVDLATGKTILSCSESVAGVPMNYTCFGFGGAVQSGSLKVFRLVLPRSGGEQMCEVLTLGDGAKWRQTQSPPIVKQ</sequence>
<dbReference type="SMART" id="SM00256">
    <property type="entry name" value="FBOX"/>
    <property type="match status" value="1"/>
</dbReference>
<organism evidence="2 3">
    <name type="scientific">Lolium multiflorum</name>
    <name type="common">Italian ryegrass</name>
    <name type="synonym">Lolium perenne subsp. multiflorum</name>
    <dbReference type="NCBI Taxonomy" id="4521"/>
    <lineage>
        <taxon>Eukaryota</taxon>
        <taxon>Viridiplantae</taxon>
        <taxon>Streptophyta</taxon>
        <taxon>Embryophyta</taxon>
        <taxon>Tracheophyta</taxon>
        <taxon>Spermatophyta</taxon>
        <taxon>Magnoliopsida</taxon>
        <taxon>Liliopsida</taxon>
        <taxon>Poales</taxon>
        <taxon>Poaceae</taxon>
        <taxon>BOP clade</taxon>
        <taxon>Pooideae</taxon>
        <taxon>Poodae</taxon>
        <taxon>Poeae</taxon>
        <taxon>Poeae Chloroplast Group 2 (Poeae type)</taxon>
        <taxon>Loliodinae</taxon>
        <taxon>Loliinae</taxon>
        <taxon>Lolium</taxon>
    </lineage>
</organism>
<dbReference type="AlphaFoldDB" id="A0AAD8QT25"/>
<keyword evidence="3" id="KW-1185">Reference proteome</keyword>
<protein>
    <recommendedName>
        <fullName evidence="1">F-box domain-containing protein</fullName>
    </recommendedName>
</protein>
<dbReference type="Pfam" id="PF00646">
    <property type="entry name" value="F-box"/>
    <property type="match status" value="1"/>
</dbReference>
<dbReference type="SUPFAM" id="SSF81383">
    <property type="entry name" value="F-box domain"/>
    <property type="match status" value="1"/>
</dbReference>
<reference evidence="2" key="1">
    <citation type="submission" date="2023-07" db="EMBL/GenBank/DDBJ databases">
        <title>A chromosome-level genome assembly of Lolium multiflorum.</title>
        <authorList>
            <person name="Chen Y."/>
            <person name="Copetti D."/>
            <person name="Kolliker R."/>
            <person name="Studer B."/>
        </authorList>
    </citation>
    <scope>NUCLEOTIDE SEQUENCE</scope>
    <source>
        <strain evidence="2">02402/16</strain>
        <tissue evidence="2">Leaf</tissue>
    </source>
</reference>
<dbReference type="PANTHER" id="PTHR31111:SF136">
    <property type="entry name" value="F-BOX ASSOCIATED DOMAIN-CONTAINING PROTEIN"/>
    <property type="match status" value="1"/>
</dbReference>
<evidence type="ECO:0000313" key="2">
    <source>
        <dbReference type="EMBL" id="KAK1606749.1"/>
    </source>
</evidence>
<dbReference type="InterPro" id="IPR036047">
    <property type="entry name" value="F-box-like_dom_sf"/>
</dbReference>
<comment type="caution">
    <text evidence="2">The sequence shown here is derived from an EMBL/GenBank/DDBJ whole genome shotgun (WGS) entry which is preliminary data.</text>
</comment>
<evidence type="ECO:0000313" key="3">
    <source>
        <dbReference type="Proteomes" id="UP001231189"/>
    </source>
</evidence>